<proteinExistence type="predicted"/>
<evidence type="ECO:0008006" key="2">
    <source>
        <dbReference type="Google" id="ProtNLM"/>
    </source>
</evidence>
<sequence>MKMNIQVAQQGKLTLPKNLRDIYAIKSGDIAVNRLRFFWSR</sequence>
<dbReference type="AlphaFoldDB" id="L7VYR2"/>
<dbReference type="InterPro" id="IPR037914">
    <property type="entry name" value="SpoVT-AbrB_sf"/>
</dbReference>
<protein>
    <recommendedName>
        <fullName evidence="2">SpoVT-AbrB domain-containing protein</fullName>
    </recommendedName>
</protein>
<name>L7VYR2_9BACT</name>
<accession>L7VYR2</accession>
<dbReference type="EMBL" id="JX649913">
    <property type="protein sequence ID" value="AGC72839.1"/>
    <property type="molecule type" value="Genomic_DNA"/>
</dbReference>
<evidence type="ECO:0000313" key="1">
    <source>
        <dbReference type="EMBL" id="AGC72839.1"/>
    </source>
</evidence>
<organism evidence="1">
    <name type="scientific">uncultured bacterium A1Q1_fos_1246</name>
    <dbReference type="NCBI Taxonomy" id="1256545"/>
    <lineage>
        <taxon>Bacteria</taxon>
        <taxon>environmental samples</taxon>
    </lineage>
</organism>
<dbReference type="SUPFAM" id="SSF89447">
    <property type="entry name" value="AbrB/MazE/MraZ-like"/>
    <property type="match status" value="1"/>
</dbReference>
<reference evidence="1" key="1">
    <citation type="submission" date="2012-09" db="EMBL/GenBank/DDBJ databases">
        <title>Metagenomic Characterization of a Microbial Community in Wastewater Detects High Levels of Antibiotic Resistance.</title>
        <authorList>
            <person name="Abrams M."/>
            <person name="Caldwell A."/>
            <person name="Vandaei E."/>
            <person name="Lee W."/>
            <person name="Perrott J."/>
            <person name="Khan S.Y."/>
            <person name="Ta J."/>
            <person name="Romero D."/>
            <person name="Nguyen V."/>
            <person name="Pourmand N."/>
            <person name="Ouverney C.C."/>
        </authorList>
    </citation>
    <scope>NUCLEOTIDE SEQUENCE</scope>
</reference>